<name>A0A835W4F4_CHLIN</name>
<dbReference type="SUPFAM" id="SSF117281">
    <property type="entry name" value="Kelch motif"/>
    <property type="match status" value="1"/>
</dbReference>
<evidence type="ECO:0000256" key="2">
    <source>
        <dbReference type="ARBA" id="ARBA00022441"/>
    </source>
</evidence>
<dbReference type="Pfam" id="PF01344">
    <property type="entry name" value="Kelch_1"/>
    <property type="match status" value="2"/>
</dbReference>
<keyword evidence="3" id="KW-0677">Repeat</keyword>
<dbReference type="Gene3D" id="1.25.40.420">
    <property type="match status" value="1"/>
</dbReference>
<feature type="domain" description="BTB" evidence="6">
    <location>
        <begin position="117"/>
        <end position="155"/>
    </location>
</feature>
<dbReference type="InterPro" id="IPR006652">
    <property type="entry name" value="Kelch_1"/>
</dbReference>
<feature type="compositionally biased region" description="Gly residues" evidence="5">
    <location>
        <begin position="507"/>
        <end position="517"/>
    </location>
</feature>
<dbReference type="SUPFAM" id="SSF54695">
    <property type="entry name" value="POZ domain"/>
    <property type="match status" value="1"/>
</dbReference>
<dbReference type="SMART" id="SM00612">
    <property type="entry name" value="Kelch"/>
    <property type="match status" value="3"/>
</dbReference>
<keyword evidence="9" id="KW-1185">Reference proteome</keyword>
<dbReference type="Pfam" id="PF07707">
    <property type="entry name" value="BACK"/>
    <property type="match status" value="1"/>
</dbReference>
<evidence type="ECO:0000313" key="8">
    <source>
        <dbReference type="EMBL" id="KAG2436918.1"/>
    </source>
</evidence>
<feature type="compositionally biased region" description="Low complexity" evidence="5">
    <location>
        <begin position="278"/>
        <end position="287"/>
    </location>
</feature>
<evidence type="ECO:0000256" key="4">
    <source>
        <dbReference type="PROSITE-ProRule" id="PRU00325"/>
    </source>
</evidence>
<reference evidence="8" key="1">
    <citation type="journal article" date="2020" name="bioRxiv">
        <title>Comparative genomics of Chlamydomonas.</title>
        <authorList>
            <person name="Craig R.J."/>
            <person name="Hasan A.R."/>
            <person name="Ness R.W."/>
            <person name="Keightley P.D."/>
        </authorList>
    </citation>
    <scope>NUCLEOTIDE SEQUENCE</scope>
    <source>
        <strain evidence="8">SAG 7.73</strain>
    </source>
</reference>
<sequence length="1531" mass="144834">MYNRLGAAGRPAGLVGAIPPAAPCPPGEPEAVQSRLVVLEASALSTSLADLWHQRLLCDVLLRTGPRAASSSPAGATCGAGTVAGAGAGAGSSYDRAVAAAAEDDGEEEDGEDECDLPAHRVVLAASCEYFRALFTGAGAHMSDLQSAASASPLLAGAHTPPGGTGGGGLPVVALPGLRGRALRLAVCALYDRGLELSADNLEPLTAAASFLGAGALLDACAAYMRSSLGLHTCLPLLLLAWRYNLAPLREELMSYVCRRFAVLVRLGSSAAAAAGSSSTITSGSSTHPGAQQQQPSTAVWIPSRGPLAAAAGATAAAAATATGAATATAIINGRVGAPSPPDVDMAPAGQAAAPIAGALPPGAPAALGSSTNGGSGSSSAGGSSGVRLCSLPAELLLELLGSEELVVECESDVLQVCLDWLAEDPAGRAAAAPALAAQLHLASLPAAPPTSLTLSLTTAGGSSSSSSAAAGGCSGAAGPPQVQALALLVAALEAQQQQAQQQALGAAGGPRAGPGPGAALAAAPPPPALQHLQRLLAQVQGAAGAGAGGAARCTPPLSLSPPPAVWSQPGAATSAQAPQAQAQAQAHADHQAAATPMAMTTTGLPPTDGWRSAAHAAAGVPEWRPVGPVGAEEEGPGAAGRWWPGGGAAAGAGAGAGARARRRPAACLVAVGGHDSGWRAVKHVEVYDPRTDTWTQGPSLLQGLSFAGAALLPGGAATAGATAAAGIGGSGSSNTGSGSSSPGSLLYLVGGTPLCSSVWRLRWGAGGPLAGRGGGWEAGPALGMSRAHAGVVSVAGALVVLGGRSQVQQVQHVLSSVELLQPEAAAASGPLAVADLAASSGGGGGGSSAGGAAGAGGGGGGGCSAWVRGPDMVMARSAHACAVLGGRVYALGGAGGGAGGAARAGGGGAAGGGAGGGGTHRSGEVLDLAAGRWQLLGCDMSCERKYTAAAAYGGRLYVSGGVGEGRRRLAGLEALDPREGRWAPLPAMSAPRSSHAMAALGGGLYVAGGQASSADVAAAAAAAAAATRGGAAGSWGSAWGSGGGAGGALYGTSPPLTSFGSYGGGGGAASIVGVYGSAPPGPGFGAGGFGVAGALGPGLGAGAGPGLGLGLGLGAGGGFLGSLGGGEEGAVHQSMECFDTVAGRWRAVAPLRASEEILSVAGALQSVEKLQHGGKALCKGVYAVEVNLLPEGATGAFAADATGAGDAPQDPTCTCTCPAAEGAKLCKHSMALLLTLLGVDVGTRGPGPGPGPGPPGAGAAGDAAGLQLAGAHGVDGGAGRVAAGTGAAGLGAVAHDGGGARAPPRLAPTQRGAGGGGGGGGGGSGGGGGGGGGGGTPLSPGVTQGGGRRRMPVSLLPREQRAALAEAAAAPMAAPAGAGRGAGLESAAHPVEPRAAAGRGRGRGRGNAAAASSTATARAAAAAGAGTGGRAATGAGAAAQPRGSARGGTAALAAQRAAGVGEAAAGGFVPLTEEEVTRVCLEEVIEYGQQEGAADMAARMAGIPPQLLQPPGWLPFTHALLRDVLAAQSQ</sequence>
<evidence type="ECO:0000256" key="5">
    <source>
        <dbReference type="SAM" id="MobiDB-lite"/>
    </source>
</evidence>
<feature type="region of interest" description="Disordered" evidence="5">
    <location>
        <begin position="502"/>
        <end position="526"/>
    </location>
</feature>
<evidence type="ECO:0000259" key="6">
    <source>
        <dbReference type="PROSITE" id="PS50097"/>
    </source>
</evidence>
<comment type="caution">
    <text evidence="8">The sequence shown here is derived from an EMBL/GenBank/DDBJ whole genome shotgun (WGS) entry which is preliminary data.</text>
</comment>
<dbReference type="InterPro" id="IPR007527">
    <property type="entry name" value="Znf_SWIM"/>
</dbReference>
<dbReference type="Gene3D" id="3.30.710.10">
    <property type="entry name" value="Potassium Channel Kv1.1, Chain A"/>
    <property type="match status" value="1"/>
</dbReference>
<dbReference type="PROSITE" id="PS50966">
    <property type="entry name" value="ZF_SWIM"/>
    <property type="match status" value="1"/>
</dbReference>
<keyword evidence="4" id="KW-0479">Metal-binding</keyword>
<dbReference type="SUPFAM" id="SSF50965">
    <property type="entry name" value="Galactose oxidase, central domain"/>
    <property type="match status" value="1"/>
</dbReference>
<accession>A0A835W4F4</accession>
<feature type="region of interest" description="Disordered" evidence="5">
    <location>
        <begin position="1244"/>
        <end position="1264"/>
    </location>
</feature>
<dbReference type="InterPro" id="IPR015915">
    <property type="entry name" value="Kelch-typ_b-propeller"/>
</dbReference>
<evidence type="ECO:0000259" key="7">
    <source>
        <dbReference type="PROSITE" id="PS50966"/>
    </source>
</evidence>
<dbReference type="SMART" id="SM00225">
    <property type="entry name" value="BTB"/>
    <property type="match status" value="1"/>
</dbReference>
<feature type="domain" description="SWIM-type" evidence="7">
    <location>
        <begin position="1183"/>
        <end position="1238"/>
    </location>
</feature>
<keyword evidence="2" id="KW-0880">Kelch repeat</keyword>
<feature type="region of interest" description="Disordered" evidence="5">
    <location>
        <begin position="278"/>
        <end position="297"/>
    </location>
</feature>
<dbReference type="GO" id="GO:0008270">
    <property type="term" value="F:zinc ion binding"/>
    <property type="evidence" value="ECO:0007669"/>
    <property type="project" value="UniProtKB-KW"/>
</dbReference>
<evidence type="ECO:0000313" key="9">
    <source>
        <dbReference type="Proteomes" id="UP000650467"/>
    </source>
</evidence>
<dbReference type="OrthoDB" id="45365at2759"/>
<evidence type="ECO:0000256" key="3">
    <source>
        <dbReference type="ARBA" id="ARBA00022737"/>
    </source>
</evidence>
<feature type="compositionally biased region" description="Low complexity" evidence="5">
    <location>
        <begin position="572"/>
        <end position="595"/>
    </location>
</feature>
<protein>
    <recommendedName>
        <fullName evidence="10">BTB domain-containing protein</fullName>
    </recommendedName>
</protein>
<comment type="pathway">
    <text evidence="1">Protein modification; protein ubiquitination.</text>
</comment>
<dbReference type="PANTHER" id="PTHR45632:SF3">
    <property type="entry name" value="KELCH-LIKE PROTEIN 32"/>
    <property type="match status" value="1"/>
</dbReference>
<dbReference type="Gene3D" id="2.120.10.80">
    <property type="entry name" value="Kelch-type beta propeller"/>
    <property type="match status" value="2"/>
</dbReference>
<keyword evidence="4" id="KW-0862">Zinc</keyword>
<keyword evidence="4" id="KW-0863">Zinc-finger</keyword>
<dbReference type="PROSITE" id="PS50097">
    <property type="entry name" value="BTB"/>
    <property type="match status" value="1"/>
</dbReference>
<dbReference type="EMBL" id="JAEHOC010000012">
    <property type="protein sequence ID" value="KAG2436918.1"/>
    <property type="molecule type" value="Genomic_DNA"/>
</dbReference>
<dbReference type="PANTHER" id="PTHR45632">
    <property type="entry name" value="LD33804P"/>
    <property type="match status" value="1"/>
</dbReference>
<dbReference type="InterPro" id="IPR011043">
    <property type="entry name" value="Gal_Oxase/kelch_b-propeller"/>
</dbReference>
<dbReference type="Proteomes" id="UP000650467">
    <property type="component" value="Unassembled WGS sequence"/>
</dbReference>
<feature type="compositionally biased region" description="Polar residues" evidence="5">
    <location>
        <begin position="288"/>
        <end position="297"/>
    </location>
</feature>
<dbReference type="Pfam" id="PF04434">
    <property type="entry name" value="SWIM"/>
    <property type="match status" value="1"/>
</dbReference>
<dbReference type="InterPro" id="IPR011705">
    <property type="entry name" value="BACK"/>
</dbReference>
<evidence type="ECO:0008006" key="10">
    <source>
        <dbReference type="Google" id="ProtNLM"/>
    </source>
</evidence>
<evidence type="ECO:0000256" key="1">
    <source>
        <dbReference type="ARBA" id="ARBA00004906"/>
    </source>
</evidence>
<feature type="region of interest" description="Disordered" evidence="5">
    <location>
        <begin position="1376"/>
        <end position="1413"/>
    </location>
</feature>
<proteinExistence type="predicted"/>
<dbReference type="InterPro" id="IPR011333">
    <property type="entry name" value="SKP1/BTB/POZ_sf"/>
</dbReference>
<feature type="region of interest" description="Disordered" evidence="5">
    <location>
        <begin position="547"/>
        <end position="595"/>
    </location>
</feature>
<feature type="region of interest" description="Disordered" evidence="5">
    <location>
        <begin position="1296"/>
        <end position="1351"/>
    </location>
</feature>
<gene>
    <name evidence="8" type="ORF">HXX76_006437</name>
</gene>
<dbReference type="SMART" id="SM00875">
    <property type="entry name" value="BACK"/>
    <property type="match status" value="1"/>
</dbReference>
<feature type="compositionally biased region" description="Gly residues" evidence="5">
    <location>
        <begin position="1313"/>
        <end position="1337"/>
    </location>
</feature>
<organism evidence="8 9">
    <name type="scientific">Chlamydomonas incerta</name>
    <dbReference type="NCBI Taxonomy" id="51695"/>
    <lineage>
        <taxon>Eukaryota</taxon>
        <taxon>Viridiplantae</taxon>
        <taxon>Chlorophyta</taxon>
        <taxon>core chlorophytes</taxon>
        <taxon>Chlorophyceae</taxon>
        <taxon>CS clade</taxon>
        <taxon>Chlamydomonadales</taxon>
        <taxon>Chlamydomonadaceae</taxon>
        <taxon>Chlamydomonas</taxon>
    </lineage>
</organism>
<dbReference type="InterPro" id="IPR000210">
    <property type="entry name" value="BTB/POZ_dom"/>
</dbReference>